<evidence type="ECO:0000313" key="4">
    <source>
        <dbReference type="EMBL" id="PZG06557.1"/>
    </source>
</evidence>
<feature type="compositionally biased region" description="Basic and acidic residues" evidence="2">
    <location>
        <begin position="159"/>
        <end position="188"/>
    </location>
</feature>
<sequence>MPCSPVIVGGSISLDDTTATLLGRLPAAACIPAGGDRARALRPVPAMPAEETADEPPGSVVMIDHLTNVLFVQALRAYLAGPEKVGGRLGALHDPQIGAALALTHRRATHPWSVAALAAAWGTRRRPRSATPSNASPATHRPATARLPRPPRNRRRPRPRDGPDRFVSGERQRAGARDGRRGHGDAVRGRAAAGQGAVRAGDSGR</sequence>
<dbReference type="AlphaFoldDB" id="A0A2W2EAN9"/>
<dbReference type="GO" id="GO:0003677">
    <property type="term" value="F:DNA binding"/>
    <property type="evidence" value="ECO:0007669"/>
    <property type="project" value="UniProtKB-KW"/>
</dbReference>
<keyword evidence="5" id="KW-1185">Reference proteome</keyword>
<feature type="region of interest" description="Disordered" evidence="2">
    <location>
        <begin position="121"/>
        <end position="205"/>
    </location>
</feature>
<proteinExistence type="predicted"/>
<reference evidence="4 5" key="1">
    <citation type="submission" date="2018-01" db="EMBL/GenBank/DDBJ databases">
        <title>Draft genome sequence of Nonomuraea sp. KC333.</title>
        <authorList>
            <person name="Sahin N."/>
            <person name="Saygin H."/>
            <person name="Ay H."/>
        </authorList>
    </citation>
    <scope>NUCLEOTIDE SEQUENCE [LARGE SCALE GENOMIC DNA]</scope>
    <source>
        <strain evidence="4 5">KC333</strain>
    </source>
</reference>
<dbReference type="EMBL" id="POUD01000326">
    <property type="protein sequence ID" value="PZG06557.1"/>
    <property type="molecule type" value="Genomic_DNA"/>
</dbReference>
<evidence type="ECO:0000256" key="1">
    <source>
        <dbReference type="ARBA" id="ARBA00023125"/>
    </source>
</evidence>
<gene>
    <name evidence="4" type="ORF">C1J01_42325</name>
</gene>
<dbReference type="Proteomes" id="UP000249304">
    <property type="component" value="Unassembled WGS sequence"/>
</dbReference>
<feature type="compositionally biased region" description="Low complexity" evidence="2">
    <location>
        <begin position="189"/>
        <end position="205"/>
    </location>
</feature>
<keyword evidence="1" id="KW-0238">DNA-binding</keyword>
<feature type="compositionally biased region" description="Basic residues" evidence="2">
    <location>
        <begin position="149"/>
        <end position="158"/>
    </location>
</feature>
<protein>
    <recommendedName>
        <fullName evidence="3">AraC-type transcription regulator ligand-binding domain-containing protein</fullName>
    </recommendedName>
</protein>
<evidence type="ECO:0000313" key="5">
    <source>
        <dbReference type="Proteomes" id="UP000249304"/>
    </source>
</evidence>
<comment type="caution">
    <text evidence="4">The sequence shown here is derived from an EMBL/GenBank/DDBJ whole genome shotgun (WGS) entry which is preliminary data.</text>
</comment>
<dbReference type="OrthoDB" id="241790at2"/>
<evidence type="ECO:0000256" key="2">
    <source>
        <dbReference type="SAM" id="MobiDB-lite"/>
    </source>
</evidence>
<feature type="compositionally biased region" description="Low complexity" evidence="2">
    <location>
        <begin position="137"/>
        <end position="147"/>
    </location>
</feature>
<dbReference type="Pfam" id="PF12852">
    <property type="entry name" value="Cupin_6"/>
    <property type="match status" value="1"/>
</dbReference>
<evidence type="ECO:0000259" key="3">
    <source>
        <dbReference type="Pfam" id="PF12852"/>
    </source>
</evidence>
<organism evidence="4 5">
    <name type="scientific">Nonomuraea aridisoli</name>
    <dbReference type="NCBI Taxonomy" id="2070368"/>
    <lineage>
        <taxon>Bacteria</taxon>
        <taxon>Bacillati</taxon>
        <taxon>Actinomycetota</taxon>
        <taxon>Actinomycetes</taxon>
        <taxon>Streptosporangiales</taxon>
        <taxon>Streptosporangiaceae</taxon>
        <taxon>Nonomuraea</taxon>
    </lineage>
</organism>
<feature type="domain" description="AraC-type transcription regulator ligand-binding" evidence="3">
    <location>
        <begin position="7"/>
        <end position="80"/>
    </location>
</feature>
<accession>A0A2W2EAN9</accession>
<name>A0A2W2EAN9_9ACTN</name>
<dbReference type="InterPro" id="IPR032783">
    <property type="entry name" value="AraC_lig"/>
</dbReference>